<dbReference type="NCBIfam" id="NF006804">
    <property type="entry name" value="PRK09314.1"/>
    <property type="match status" value="1"/>
</dbReference>
<dbReference type="NCBIfam" id="TIGR00506">
    <property type="entry name" value="ribB"/>
    <property type="match status" value="1"/>
</dbReference>
<comment type="similarity">
    <text evidence="5">In the C-terminal section; belongs to the GTP cyclohydrolase II family.</text>
</comment>
<dbReference type="Pfam" id="PF00926">
    <property type="entry name" value="DHBP_synthase"/>
    <property type="match status" value="1"/>
</dbReference>
<dbReference type="InterPro" id="IPR036144">
    <property type="entry name" value="RibA-like_sf"/>
</dbReference>
<comment type="caution">
    <text evidence="12">The sequence shown here is derived from an EMBL/GenBank/DDBJ whole genome shotgun (WGS) entry which is preliminary data.</text>
</comment>
<dbReference type="EC" id="4.1.99.12" evidence="6 10"/>
<dbReference type="GO" id="GO:0008686">
    <property type="term" value="F:3,4-dihydroxy-2-butanone-4-phosphate synthase activity"/>
    <property type="evidence" value="ECO:0007669"/>
    <property type="project" value="UniProtKB-EC"/>
</dbReference>
<feature type="site" description="Essential for catalytic activity" evidence="10">
    <location>
        <position position="174"/>
    </location>
</feature>
<dbReference type="Proteomes" id="UP000703590">
    <property type="component" value="Unassembled WGS sequence"/>
</dbReference>
<keyword evidence="10" id="KW-0464">Manganese</keyword>
<organism evidence="12 13">
    <name type="scientific">Sulfurospirillum tamanense</name>
    <dbReference type="NCBI Taxonomy" id="2813362"/>
    <lineage>
        <taxon>Bacteria</taxon>
        <taxon>Pseudomonadati</taxon>
        <taxon>Campylobacterota</taxon>
        <taxon>Epsilonproteobacteria</taxon>
        <taxon>Campylobacterales</taxon>
        <taxon>Sulfurospirillaceae</taxon>
        <taxon>Sulfurospirillum</taxon>
    </lineage>
</organism>
<dbReference type="GO" id="GO:0003935">
    <property type="term" value="F:GTP cyclohydrolase II activity"/>
    <property type="evidence" value="ECO:0007669"/>
    <property type="project" value="UniProtKB-EC"/>
</dbReference>
<comment type="function">
    <text evidence="2 10">Catalyzes the conversion of D-ribulose 5-phosphate to formate and 3,4-dihydroxy-2-butanone 4-phosphate.</text>
</comment>
<keyword evidence="10" id="KW-0460">Magnesium</keyword>
<feature type="binding site" evidence="10">
    <location>
        <position position="153"/>
    </location>
    <ligand>
        <name>Mg(2+)</name>
        <dbReference type="ChEBI" id="CHEBI:18420"/>
        <label>2</label>
    </ligand>
</feature>
<comment type="similarity">
    <text evidence="10">Belongs to the DHBP synthase family.</text>
</comment>
<keyword evidence="8 10" id="KW-0686">Riboflavin biosynthesis</keyword>
<name>A0ABS2WRV5_9BACT</name>
<comment type="cofactor">
    <cofactor evidence="10">
        <name>Mg(2+)</name>
        <dbReference type="ChEBI" id="CHEBI:18420"/>
    </cofactor>
    <cofactor evidence="10">
        <name>Mn(2+)</name>
        <dbReference type="ChEBI" id="CHEBI:29035"/>
    </cofactor>
    <text evidence="10">Binds 2 divalent metal cations per subunit. Magnesium or manganese.</text>
</comment>
<feature type="binding site" evidence="10">
    <location>
        <begin position="150"/>
        <end position="154"/>
    </location>
    <ligand>
        <name>D-ribulose 5-phosphate</name>
        <dbReference type="ChEBI" id="CHEBI:58121"/>
    </ligand>
</feature>
<gene>
    <name evidence="10" type="primary">ribB</name>
    <name evidence="12" type="ORF">JWV37_06160</name>
</gene>
<dbReference type="RefSeq" id="WP_205458908.1">
    <property type="nucleotide sequence ID" value="NZ_JAFHKK010000011.1"/>
</dbReference>
<feature type="domain" description="GTP cyclohydrolase II" evidence="11">
    <location>
        <begin position="303"/>
        <end position="348"/>
    </location>
</feature>
<evidence type="ECO:0000256" key="8">
    <source>
        <dbReference type="ARBA" id="ARBA00022619"/>
    </source>
</evidence>
<evidence type="ECO:0000256" key="6">
    <source>
        <dbReference type="ARBA" id="ARBA00012153"/>
    </source>
</evidence>
<evidence type="ECO:0000256" key="2">
    <source>
        <dbReference type="ARBA" id="ARBA00002284"/>
    </source>
</evidence>
<evidence type="ECO:0000256" key="10">
    <source>
        <dbReference type="HAMAP-Rule" id="MF_00180"/>
    </source>
</evidence>
<keyword evidence="12" id="KW-0378">Hydrolase</keyword>
<evidence type="ECO:0000256" key="1">
    <source>
        <dbReference type="ARBA" id="ARBA00000141"/>
    </source>
</evidence>
<evidence type="ECO:0000313" key="12">
    <source>
        <dbReference type="EMBL" id="MBN2964356.1"/>
    </source>
</evidence>
<dbReference type="PANTHER" id="PTHR21327:SF18">
    <property type="entry name" value="3,4-DIHYDROXY-2-BUTANONE 4-PHOSPHATE SYNTHASE"/>
    <property type="match status" value="1"/>
</dbReference>
<dbReference type="HAMAP" id="MF_00180">
    <property type="entry name" value="RibB"/>
    <property type="match status" value="1"/>
</dbReference>
<dbReference type="EMBL" id="JAFHKK010000011">
    <property type="protein sequence ID" value="MBN2964356.1"/>
    <property type="molecule type" value="Genomic_DNA"/>
</dbReference>
<dbReference type="Gene3D" id="3.90.870.10">
    <property type="entry name" value="DHBP synthase"/>
    <property type="match status" value="1"/>
</dbReference>
<dbReference type="InterPro" id="IPR000422">
    <property type="entry name" value="DHBP_synthase_RibB"/>
</dbReference>
<reference evidence="12" key="1">
    <citation type="submission" date="2021-02" db="EMBL/GenBank/DDBJ databases">
        <title>Sulfurospirillum tamanensis sp. nov.</title>
        <authorList>
            <person name="Frolova A."/>
            <person name="Merkel A."/>
            <person name="Slobodkin A."/>
        </authorList>
    </citation>
    <scope>NUCLEOTIDE SEQUENCE</scope>
    <source>
        <strain evidence="12">T05b</strain>
    </source>
</reference>
<evidence type="ECO:0000256" key="9">
    <source>
        <dbReference type="ARBA" id="ARBA00022723"/>
    </source>
</evidence>
<dbReference type="InterPro" id="IPR032677">
    <property type="entry name" value="GTP_cyclohydro_II"/>
</dbReference>
<evidence type="ECO:0000256" key="3">
    <source>
        <dbReference type="ARBA" id="ARBA00004904"/>
    </source>
</evidence>
<comment type="pathway">
    <text evidence="3 10">Cofactor biosynthesis; riboflavin biosynthesis; 2-hydroxy-3-oxobutyl phosphate from D-ribulose 5-phosphate: step 1/1.</text>
</comment>
<keyword evidence="10 12" id="KW-0456">Lyase</keyword>
<sequence length="357" mass="39632">MNAILNDQKSLQALKRVNQAIEDIKQGKMVVMMDDEDRENEGDLVYAAQLSTPEKVNFMASHAKGLICVSVSKAIAKRLALVPMVKENDSSYETAFTISVDAKSAATGISAFERDMTIKILADAHSKPTELVRPGHIFPLIAKEGGVLARIGHTEGSVDLCALAGLRESAVICEIMKEDGNMARRPDLDIFCDRYGLNIVYISDLVEYRMMHESLIRRVCESQVEFMGSLARKVDFLDHFDNHHTVYAFGEPKEYMAVKFHTIASDIALLENDERRVNLLRSVAYVQKYGGVVVFMEGGAQNMRQMREYGIGAQIVKKMGISKIELLSTSGAKEFVGIGGFGLEIIKHTEPFKTLVC</sequence>
<feature type="binding site" evidence="10">
    <location>
        <position position="39"/>
    </location>
    <ligand>
        <name>Mg(2+)</name>
        <dbReference type="ChEBI" id="CHEBI:18420"/>
        <label>2</label>
    </ligand>
</feature>
<comment type="catalytic activity">
    <reaction evidence="1 10">
        <text>D-ribulose 5-phosphate = (2S)-2-hydroxy-3-oxobutyl phosphate + formate + H(+)</text>
        <dbReference type="Rhea" id="RHEA:18457"/>
        <dbReference type="ChEBI" id="CHEBI:15378"/>
        <dbReference type="ChEBI" id="CHEBI:15740"/>
        <dbReference type="ChEBI" id="CHEBI:58121"/>
        <dbReference type="ChEBI" id="CHEBI:58830"/>
        <dbReference type="EC" id="4.1.99.12"/>
    </reaction>
</comment>
<evidence type="ECO:0000256" key="5">
    <source>
        <dbReference type="ARBA" id="ARBA00008976"/>
    </source>
</evidence>
<reference evidence="12" key="2">
    <citation type="submission" date="2021-02" db="EMBL/GenBank/DDBJ databases">
        <authorList>
            <person name="Merkel A.Y."/>
        </authorList>
    </citation>
    <scope>NUCLEOTIDE SEQUENCE</scope>
    <source>
        <strain evidence="12">T05b</strain>
    </source>
</reference>
<dbReference type="InterPro" id="IPR017945">
    <property type="entry name" value="DHBP_synth_RibB-like_a/b_dom"/>
</dbReference>
<feature type="binding site" evidence="10">
    <location>
        <position position="39"/>
    </location>
    <ligand>
        <name>Mg(2+)</name>
        <dbReference type="ChEBI" id="CHEBI:18420"/>
        <label>1</label>
    </ligand>
</feature>
<comment type="subunit">
    <text evidence="10">Homodimer.</text>
</comment>
<dbReference type="SUPFAM" id="SSF142695">
    <property type="entry name" value="RibA-like"/>
    <property type="match status" value="1"/>
</dbReference>
<dbReference type="Gene3D" id="3.40.50.10990">
    <property type="entry name" value="GTP cyclohydrolase II"/>
    <property type="match status" value="1"/>
</dbReference>
<feature type="site" description="Essential for catalytic activity" evidence="10">
    <location>
        <position position="136"/>
    </location>
</feature>
<dbReference type="PIRSF" id="PIRSF001259">
    <property type="entry name" value="RibA"/>
    <property type="match status" value="1"/>
</dbReference>
<dbReference type="SUPFAM" id="SSF55821">
    <property type="entry name" value="YrdC/RibB"/>
    <property type="match status" value="1"/>
</dbReference>
<protein>
    <recommendedName>
        <fullName evidence="7 10">3,4-dihydroxy-2-butanone 4-phosphate synthase</fullName>
        <shortName evidence="10">DHBP synthase</shortName>
        <ecNumber evidence="6 10">4.1.99.12</ecNumber>
    </recommendedName>
</protein>
<evidence type="ECO:0000256" key="4">
    <source>
        <dbReference type="ARBA" id="ARBA00005520"/>
    </source>
</evidence>
<accession>A0ABS2WRV5</accession>
<evidence type="ECO:0000256" key="7">
    <source>
        <dbReference type="ARBA" id="ARBA00018836"/>
    </source>
</evidence>
<evidence type="ECO:0000259" key="11">
    <source>
        <dbReference type="Pfam" id="PF00925"/>
    </source>
</evidence>
<keyword evidence="9 10" id="KW-0479">Metal-binding</keyword>
<dbReference type="Pfam" id="PF00925">
    <property type="entry name" value="GTP_cyclohydro2"/>
    <property type="match status" value="1"/>
</dbReference>
<evidence type="ECO:0000313" key="13">
    <source>
        <dbReference type="Proteomes" id="UP000703590"/>
    </source>
</evidence>
<feature type="binding site" evidence="10">
    <location>
        <begin position="38"/>
        <end position="39"/>
    </location>
    <ligand>
        <name>D-ribulose 5-phosphate</name>
        <dbReference type="ChEBI" id="CHEBI:58121"/>
    </ligand>
</feature>
<proteinExistence type="inferred from homology"/>
<comment type="similarity">
    <text evidence="4">In the N-terminal section; belongs to the DHBP synthase family.</text>
</comment>
<keyword evidence="13" id="KW-1185">Reference proteome</keyword>
<dbReference type="PANTHER" id="PTHR21327">
    <property type="entry name" value="GTP CYCLOHYDROLASE II-RELATED"/>
    <property type="match status" value="1"/>
</dbReference>
<feature type="binding site" evidence="10">
    <location>
        <position position="43"/>
    </location>
    <ligand>
        <name>D-ribulose 5-phosphate</name>
        <dbReference type="ChEBI" id="CHEBI:58121"/>
    </ligand>
</feature>